<gene>
    <name evidence="2" type="ORF">HYY20_05195</name>
</gene>
<dbReference type="EMBL" id="JACPRF010000161">
    <property type="protein sequence ID" value="MBI2876258.1"/>
    <property type="molecule type" value="Genomic_DNA"/>
</dbReference>
<accession>A0A932CMR2</accession>
<organism evidence="2 3">
    <name type="scientific">Tectimicrobiota bacterium</name>
    <dbReference type="NCBI Taxonomy" id="2528274"/>
    <lineage>
        <taxon>Bacteria</taxon>
        <taxon>Pseudomonadati</taxon>
        <taxon>Nitrospinota/Tectimicrobiota group</taxon>
        <taxon>Candidatus Tectimicrobiota</taxon>
    </lineage>
</organism>
<feature type="region of interest" description="Disordered" evidence="1">
    <location>
        <begin position="77"/>
        <end position="121"/>
    </location>
</feature>
<dbReference type="Proteomes" id="UP000769766">
    <property type="component" value="Unassembled WGS sequence"/>
</dbReference>
<feature type="compositionally biased region" description="Basic and acidic residues" evidence="1">
    <location>
        <begin position="1"/>
        <end position="20"/>
    </location>
</feature>
<feature type="region of interest" description="Disordered" evidence="1">
    <location>
        <begin position="1"/>
        <end position="33"/>
    </location>
</feature>
<evidence type="ECO:0000313" key="3">
    <source>
        <dbReference type="Proteomes" id="UP000769766"/>
    </source>
</evidence>
<sequence>MDRERGKEQDPIGPGPRDEGATEPQDEAGELESRRRFLKSGALILGGLLAGSELLQGQGGPKLRYVKPLIETFTGSVSYADEGGRPRNPNKPCNPCGPPSPCRPIEPCPPDLSGSRPDLWS</sequence>
<dbReference type="AlphaFoldDB" id="A0A932CMR2"/>
<protein>
    <submittedName>
        <fullName evidence="2">Uncharacterized protein</fullName>
    </submittedName>
</protein>
<reference evidence="2" key="1">
    <citation type="submission" date="2020-07" db="EMBL/GenBank/DDBJ databases">
        <title>Huge and variable diversity of episymbiotic CPR bacteria and DPANN archaea in groundwater ecosystems.</title>
        <authorList>
            <person name="He C.Y."/>
            <person name="Keren R."/>
            <person name="Whittaker M."/>
            <person name="Farag I.F."/>
            <person name="Doudna J."/>
            <person name="Cate J.H.D."/>
            <person name="Banfield J.F."/>
        </authorList>
    </citation>
    <scope>NUCLEOTIDE SEQUENCE</scope>
    <source>
        <strain evidence="2">NC_groundwater_672_Ag_B-0.1um_62_36</strain>
    </source>
</reference>
<proteinExistence type="predicted"/>
<evidence type="ECO:0000256" key="1">
    <source>
        <dbReference type="SAM" id="MobiDB-lite"/>
    </source>
</evidence>
<name>A0A932CMR2_UNCTE</name>
<comment type="caution">
    <text evidence="2">The sequence shown here is derived from an EMBL/GenBank/DDBJ whole genome shotgun (WGS) entry which is preliminary data.</text>
</comment>
<evidence type="ECO:0000313" key="2">
    <source>
        <dbReference type="EMBL" id="MBI2876258.1"/>
    </source>
</evidence>
<feature type="compositionally biased region" description="Pro residues" evidence="1">
    <location>
        <begin position="95"/>
        <end position="110"/>
    </location>
</feature>